<reference evidence="4" key="2">
    <citation type="submission" date="2021-11" db="EMBL/GenBank/DDBJ databases">
        <authorList>
            <consortium name="Genoscope - CEA"/>
            <person name="William W."/>
        </authorList>
    </citation>
    <scope>NUCLEOTIDE SEQUENCE</scope>
</reference>
<dbReference type="Pfam" id="PF01965">
    <property type="entry name" value="DJ-1_PfpI"/>
    <property type="match status" value="1"/>
</dbReference>
<comment type="similarity">
    <text evidence="1">Belongs to the peptidase C56 family.</text>
</comment>
<evidence type="ECO:0000313" key="5">
    <source>
        <dbReference type="Proteomes" id="UP000789595"/>
    </source>
</evidence>
<organism evidence="3">
    <name type="scientific">Pelagomonas calceolata</name>
    <dbReference type="NCBI Taxonomy" id="35677"/>
    <lineage>
        <taxon>Eukaryota</taxon>
        <taxon>Sar</taxon>
        <taxon>Stramenopiles</taxon>
        <taxon>Ochrophyta</taxon>
        <taxon>Pelagophyceae</taxon>
        <taxon>Pelagomonadales</taxon>
        <taxon>Pelagomonadaceae</taxon>
        <taxon>Pelagomonas</taxon>
    </lineage>
</organism>
<accession>A0A7S3ZKJ7</accession>
<dbReference type="InterPro" id="IPR029062">
    <property type="entry name" value="Class_I_gatase-like"/>
</dbReference>
<dbReference type="OrthoDB" id="543156at2759"/>
<name>A0A7S3ZKJ7_9STRA</name>
<evidence type="ECO:0000256" key="1">
    <source>
        <dbReference type="ARBA" id="ARBA00008542"/>
    </source>
</evidence>
<dbReference type="PANTHER" id="PTHR42733">
    <property type="entry name" value="DJ-1 PROTEIN"/>
    <property type="match status" value="1"/>
</dbReference>
<dbReference type="InterPro" id="IPR006286">
    <property type="entry name" value="C56_PfpI-like"/>
</dbReference>
<dbReference type="EMBL" id="CAKKNE010000005">
    <property type="protein sequence ID" value="CAH0376091.1"/>
    <property type="molecule type" value="Genomic_DNA"/>
</dbReference>
<dbReference type="CDD" id="cd03134">
    <property type="entry name" value="GATase1_PfpI_like"/>
    <property type="match status" value="1"/>
</dbReference>
<dbReference type="AlphaFoldDB" id="A0A7S3ZKJ7"/>
<reference evidence="3" key="1">
    <citation type="submission" date="2021-01" db="EMBL/GenBank/DDBJ databases">
        <authorList>
            <person name="Corre E."/>
            <person name="Pelletier E."/>
            <person name="Niang G."/>
            <person name="Scheremetjew M."/>
            <person name="Finn R."/>
            <person name="Kale V."/>
            <person name="Holt S."/>
            <person name="Cochrane G."/>
            <person name="Meng A."/>
            <person name="Brown T."/>
            <person name="Cohen L."/>
        </authorList>
    </citation>
    <scope>NUCLEOTIDE SEQUENCE</scope>
    <source>
        <strain evidence="3">CCMP1756</strain>
    </source>
</reference>
<sequence>MAELAFPKRLAGKKVAIFIDYQFEDLEVTFPMLRSVHKSNSRGASPLTGCFAHRLRLQEEGAEVIVVGAHPAGQKYTGKYGYPVKSHVNIEEFSSLTVDGLVLPGGFAPDYMRRNKHMLEAITTSIELGKPCAAICHGPWMFCSARFPNGQPVCHQRQCTSFVAIKDDLVNAGAQFVDAPVVVDGPLITARTPADLIPFCHALIEALM</sequence>
<dbReference type="EMBL" id="HBIW01001955">
    <property type="protein sequence ID" value="CAE0686239.1"/>
    <property type="molecule type" value="Transcribed_RNA"/>
</dbReference>
<dbReference type="SUPFAM" id="SSF52317">
    <property type="entry name" value="Class I glutamine amidotransferase-like"/>
    <property type="match status" value="1"/>
</dbReference>
<dbReference type="InterPro" id="IPR002818">
    <property type="entry name" value="DJ-1/PfpI"/>
</dbReference>
<gene>
    <name evidence="3" type="ORF">PCAL00307_LOCUS1673</name>
    <name evidence="4" type="ORF">PECAL_5P06460</name>
</gene>
<keyword evidence="5" id="KW-1185">Reference proteome</keyword>
<feature type="domain" description="DJ-1/PfpI" evidence="2">
    <location>
        <begin position="13"/>
        <end position="205"/>
    </location>
</feature>
<evidence type="ECO:0000313" key="3">
    <source>
        <dbReference type="EMBL" id="CAE0686239.1"/>
    </source>
</evidence>
<evidence type="ECO:0000259" key="2">
    <source>
        <dbReference type="Pfam" id="PF01965"/>
    </source>
</evidence>
<dbReference type="Proteomes" id="UP000789595">
    <property type="component" value="Unassembled WGS sequence"/>
</dbReference>
<proteinExistence type="inferred from homology"/>
<dbReference type="PANTHER" id="PTHR42733:SF13">
    <property type="entry name" value="DJ-1_PFPI DOMAIN-CONTAINING PROTEIN"/>
    <property type="match status" value="1"/>
</dbReference>
<protein>
    <recommendedName>
        <fullName evidence="2">DJ-1/PfpI domain-containing protein</fullName>
    </recommendedName>
</protein>
<dbReference type="Gene3D" id="3.40.50.880">
    <property type="match status" value="1"/>
</dbReference>
<evidence type="ECO:0000313" key="4">
    <source>
        <dbReference type="EMBL" id="CAH0376091.1"/>
    </source>
</evidence>